<evidence type="ECO:0000313" key="2">
    <source>
        <dbReference type="EMBL" id="SVC34776.1"/>
    </source>
</evidence>
<organism evidence="2">
    <name type="scientific">marine metagenome</name>
    <dbReference type="NCBI Taxonomy" id="408172"/>
    <lineage>
        <taxon>unclassified sequences</taxon>
        <taxon>metagenomes</taxon>
        <taxon>ecological metagenomes</taxon>
    </lineage>
</organism>
<dbReference type="InterPro" id="IPR013830">
    <property type="entry name" value="SGNH_hydro"/>
</dbReference>
<protein>
    <recommendedName>
        <fullName evidence="1">SGNH hydrolase-type esterase domain-containing protein</fullName>
    </recommendedName>
</protein>
<feature type="non-terminal residue" evidence="2">
    <location>
        <position position="1"/>
    </location>
</feature>
<feature type="domain" description="SGNH hydrolase-type esterase" evidence="1">
    <location>
        <begin position="11"/>
        <end position="148"/>
    </location>
</feature>
<gene>
    <name evidence="2" type="ORF">METZ01_LOCUS287630</name>
</gene>
<dbReference type="Gene3D" id="3.40.50.1110">
    <property type="entry name" value="SGNH hydrolase"/>
    <property type="match status" value="1"/>
</dbReference>
<dbReference type="Pfam" id="PF13472">
    <property type="entry name" value="Lipase_GDSL_2"/>
    <property type="match status" value="1"/>
</dbReference>
<sequence>KSEDIGITCSNLGVRADTSTDVLRRWEMEVDARRLKPHDTRVVFGFGANDCWIEEGRTRVERTDTISNTTAILSRAASLYPTLMIGPPPALDEAEDSRRQEMSALLGDLSNHAGVSYLSVIDALRHGGVWGMEQQQGDAIHPSAGGYGALARLVLEWPEWWFHPEI</sequence>
<dbReference type="EMBL" id="UINC01086379">
    <property type="protein sequence ID" value="SVC34776.1"/>
    <property type="molecule type" value="Genomic_DNA"/>
</dbReference>
<name>A0A382LDN7_9ZZZZ</name>
<dbReference type="AlphaFoldDB" id="A0A382LDN7"/>
<accession>A0A382LDN7</accession>
<dbReference type="InterPro" id="IPR036514">
    <property type="entry name" value="SGNH_hydro_sf"/>
</dbReference>
<dbReference type="SUPFAM" id="SSF52266">
    <property type="entry name" value="SGNH hydrolase"/>
    <property type="match status" value="1"/>
</dbReference>
<proteinExistence type="predicted"/>
<reference evidence="2" key="1">
    <citation type="submission" date="2018-05" db="EMBL/GenBank/DDBJ databases">
        <authorList>
            <person name="Lanie J.A."/>
            <person name="Ng W.-L."/>
            <person name="Kazmierczak K.M."/>
            <person name="Andrzejewski T.M."/>
            <person name="Davidsen T.M."/>
            <person name="Wayne K.J."/>
            <person name="Tettelin H."/>
            <person name="Glass J.I."/>
            <person name="Rusch D."/>
            <person name="Podicherti R."/>
            <person name="Tsui H.-C.T."/>
            <person name="Winkler M.E."/>
        </authorList>
    </citation>
    <scope>NUCLEOTIDE SEQUENCE</scope>
</reference>
<evidence type="ECO:0000259" key="1">
    <source>
        <dbReference type="Pfam" id="PF13472"/>
    </source>
</evidence>